<dbReference type="Pfam" id="PF05031">
    <property type="entry name" value="NEAT"/>
    <property type="match status" value="1"/>
</dbReference>
<sequence length="201" mass="22490">MKVTYKSLSFILVLFIFLFSWVPNVSHAAEGKSINFEVLKYNTNDTSMANDYFEKPAKLIEKDGKKVLQITVNHSHWITGMSIDGHKEKIINKDASKDIRTSEFEVSKASGKVNGTISVYINEPVNGKPFKYDHHYNITFKFDGKDSGATGSPNIVQDKSNVENPQTSGGIPTYTYLIPIVSLFALITISVMTFKLKKGNQ</sequence>
<dbReference type="InterPro" id="IPR037250">
    <property type="entry name" value="NEAT_dom_sf"/>
</dbReference>
<dbReference type="NCBIfam" id="TIGR03068">
    <property type="entry name" value="srtB_sig_NPQTN"/>
    <property type="match status" value="1"/>
</dbReference>
<keyword evidence="14" id="KW-0472">Membrane</keyword>
<evidence type="ECO:0000259" key="16">
    <source>
        <dbReference type="PROSITE" id="PS50978"/>
    </source>
</evidence>
<comment type="function">
    <text evidence="12">Involved in heme (porphyrin) scavenging. Binds hemoglobin and almost exclusively free-base protoporphyrin IX. Probably has a role as the central conduit of the isd heme uptake system, i.e. mediates the transfer of the iron-containing nutrient from IsdABH to the membrane translocation system IsdDEF. Hemin-free IsdC (apo-IsdC) acquires hemin from hemin-containing IsdA (holo-IsdA) probably through the activated holo-IsdA-apo-IsdC complex and due to the higher affinity of apo-IsdC for the cofactor. The reaction is reversible.</text>
</comment>
<organism evidence="17 18">
    <name type="scientific">Staphylococcus caprae</name>
    <dbReference type="NCBI Taxonomy" id="29380"/>
    <lineage>
        <taxon>Bacteria</taxon>
        <taxon>Bacillati</taxon>
        <taxon>Bacillota</taxon>
        <taxon>Bacilli</taxon>
        <taxon>Bacillales</taxon>
        <taxon>Staphylococcaceae</taxon>
        <taxon>Staphylococcus</taxon>
    </lineage>
</organism>
<keyword evidence="18" id="KW-1185">Reference proteome</keyword>
<keyword evidence="7" id="KW-0479">Metal-binding</keyword>
<evidence type="ECO:0000313" key="17">
    <source>
        <dbReference type="EMBL" id="BBD92879.1"/>
    </source>
</evidence>
<evidence type="ECO:0000256" key="15">
    <source>
        <dbReference type="SAM" id="SignalP"/>
    </source>
</evidence>
<gene>
    <name evidence="17" type="primary">isdC</name>
    <name evidence="17" type="ORF">JMUB590_1822</name>
</gene>
<evidence type="ECO:0000256" key="9">
    <source>
        <dbReference type="ARBA" id="ARBA00023004"/>
    </source>
</evidence>
<dbReference type="InterPro" id="IPR017505">
    <property type="entry name" value="Sortase_SrtB_sig_NPQTN"/>
</dbReference>
<dbReference type="PANTHER" id="PTHR37824:SF1">
    <property type="entry name" value="IRON-REGULATED SURFACE DETERMINANT PROTEIN C"/>
    <property type="match status" value="1"/>
</dbReference>
<proteinExistence type="inferred from homology"/>
<dbReference type="InterPro" id="IPR006635">
    <property type="entry name" value="NEAT_dom"/>
</dbReference>
<feature type="domain" description="NEAT" evidence="16">
    <location>
        <begin position="27"/>
        <end position="150"/>
    </location>
</feature>
<evidence type="ECO:0000256" key="1">
    <source>
        <dbReference type="ARBA" id="ARBA00004168"/>
    </source>
</evidence>
<evidence type="ECO:0000256" key="13">
    <source>
        <dbReference type="ARBA" id="ARBA00047086"/>
    </source>
</evidence>
<dbReference type="Gene3D" id="2.60.40.1850">
    <property type="match status" value="1"/>
</dbReference>
<feature type="chain" id="PRO_5047355778" description="Iron-regulated surface determinant protein C" evidence="15">
    <location>
        <begin position="29"/>
        <end position="201"/>
    </location>
</feature>
<dbReference type="GeneID" id="58051566"/>
<keyword evidence="14" id="KW-0812">Transmembrane</keyword>
<evidence type="ECO:0000256" key="4">
    <source>
        <dbReference type="ARBA" id="ARBA00022512"/>
    </source>
</evidence>
<reference evidence="17 18" key="1">
    <citation type="submission" date="2018-05" db="EMBL/GenBank/DDBJ databases">
        <title>Complete genome sequencing of three human clinical isolates of Staphylococcus caprae reveals virulence factors similar to those of S. epidermidis and S. capitis.</title>
        <authorList>
            <person name="Watanabe S."/>
            <person name="Cui L."/>
        </authorList>
    </citation>
    <scope>NUCLEOTIDE SEQUENCE [LARGE SCALE GENOMIC DNA]</scope>
    <source>
        <strain evidence="17 18">JMUB590</strain>
    </source>
</reference>
<evidence type="ECO:0000256" key="12">
    <source>
        <dbReference type="ARBA" id="ARBA00045845"/>
    </source>
</evidence>
<dbReference type="InterPro" id="IPR019909">
    <property type="entry name" value="Haem_uptake_protein_IsdC"/>
</dbReference>
<dbReference type="PANTHER" id="PTHR37824">
    <property type="entry name" value="IRON-REGULATED SURFACE DETERMINANT PROTEIN C"/>
    <property type="match status" value="1"/>
</dbReference>
<dbReference type="NCBIfam" id="TIGR03656">
    <property type="entry name" value="IsdC"/>
    <property type="match status" value="1"/>
</dbReference>
<dbReference type="InterPro" id="IPR050436">
    <property type="entry name" value="IsdA"/>
</dbReference>
<keyword evidence="4" id="KW-0134">Cell wall</keyword>
<evidence type="ECO:0000256" key="5">
    <source>
        <dbReference type="ARBA" id="ARBA00022525"/>
    </source>
</evidence>
<accession>A0ABN5W7X3</accession>
<evidence type="ECO:0000313" key="18">
    <source>
        <dbReference type="Proteomes" id="UP000274772"/>
    </source>
</evidence>
<evidence type="ECO:0000256" key="2">
    <source>
        <dbReference type="ARBA" id="ARBA00005749"/>
    </source>
</evidence>
<evidence type="ECO:0000256" key="7">
    <source>
        <dbReference type="ARBA" id="ARBA00022723"/>
    </source>
</evidence>
<comment type="subunit">
    <text evidence="13">Monomer. Interacts with IsdA.</text>
</comment>
<comment type="similarity">
    <text evidence="2">Belongs to the IsdC family.</text>
</comment>
<name>A0ABN5W7X3_9STAP</name>
<evidence type="ECO:0000256" key="14">
    <source>
        <dbReference type="SAM" id="Phobius"/>
    </source>
</evidence>
<keyword evidence="10" id="KW-0572">Peptidoglycan-anchor</keyword>
<protein>
    <recommendedName>
        <fullName evidence="3">Iron-regulated surface determinant protein C</fullName>
    </recommendedName>
    <alternativeName>
        <fullName evidence="11">Staphylococcal iron-regulated protein D</fullName>
    </alternativeName>
</protein>
<keyword evidence="14" id="KW-1133">Transmembrane helix</keyword>
<evidence type="ECO:0000256" key="3">
    <source>
        <dbReference type="ARBA" id="ARBA00016498"/>
    </source>
</evidence>
<dbReference type="RefSeq" id="WP_037541354.1">
    <property type="nucleotide sequence ID" value="NZ_AP018585.1"/>
</dbReference>
<dbReference type="Proteomes" id="UP000274772">
    <property type="component" value="Chromosome"/>
</dbReference>
<keyword evidence="9" id="KW-0408">Iron</keyword>
<evidence type="ECO:0000256" key="6">
    <source>
        <dbReference type="ARBA" id="ARBA00022617"/>
    </source>
</evidence>
<evidence type="ECO:0000256" key="10">
    <source>
        <dbReference type="ARBA" id="ARBA00023088"/>
    </source>
</evidence>
<comment type="subcellular location">
    <subcellularLocation>
        <location evidence="1">Secreted</location>
        <location evidence="1">Cell wall</location>
        <topology evidence="1">Peptidoglycan-anchor</topology>
    </subcellularLocation>
</comment>
<dbReference type="PROSITE" id="PS50978">
    <property type="entry name" value="NEAT"/>
    <property type="match status" value="1"/>
</dbReference>
<dbReference type="CDD" id="cd06920">
    <property type="entry name" value="NEAT"/>
    <property type="match status" value="1"/>
</dbReference>
<dbReference type="SMART" id="SM00725">
    <property type="entry name" value="NEAT"/>
    <property type="match status" value="1"/>
</dbReference>
<keyword evidence="5" id="KW-0964">Secreted</keyword>
<evidence type="ECO:0000256" key="8">
    <source>
        <dbReference type="ARBA" id="ARBA00022729"/>
    </source>
</evidence>
<feature type="signal peptide" evidence="15">
    <location>
        <begin position="1"/>
        <end position="28"/>
    </location>
</feature>
<dbReference type="EMBL" id="AP018586">
    <property type="protein sequence ID" value="BBD92879.1"/>
    <property type="molecule type" value="Genomic_DNA"/>
</dbReference>
<keyword evidence="6" id="KW-0349">Heme</keyword>
<keyword evidence="8 15" id="KW-0732">Signal</keyword>
<evidence type="ECO:0000256" key="11">
    <source>
        <dbReference type="ARBA" id="ARBA00031151"/>
    </source>
</evidence>
<dbReference type="SUPFAM" id="SSF158911">
    <property type="entry name" value="NEAT domain-like"/>
    <property type="match status" value="1"/>
</dbReference>
<feature type="transmembrane region" description="Helical" evidence="14">
    <location>
        <begin position="174"/>
        <end position="194"/>
    </location>
</feature>